<comment type="caution">
    <text evidence="1">The sequence shown here is derived from an EMBL/GenBank/DDBJ whole genome shotgun (WGS) entry which is preliminary data.</text>
</comment>
<evidence type="ECO:0000313" key="2">
    <source>
        <dbReference type="Proteomes" id="UP001296923"/>
    </source>
</evidence>
<organism evidence="1 2">
    <name type="scientific">Fictibacillus nanhaiensis</name>
    <dbReference type="NCBI Taxonomy" id="742169"/>
    <lineage>
        <taxon>Bacteria</taxon>
        <taxon>Bacillati</taxon>
        <taxon>Bacillota</taxon>
        <taxon>Bacilli</taxon>
        <taxon>Bacillales</taxon>
        <taxon>Fictibacillaceae</taxon>
        <taxon>Fictibacillus</taxon>
    </lineage>
</organism>
<name>A0ABS2ZRK5_9BACL</name>
<sequence>MVDEEFDRRQIKINRAFKLIKQGHYSKELGEFLSRIILEEQTIAGEHGLMFIDPELLNKYHYINERYLFGEPERIKHLASFKSNEIERKKFKEMYGI</sequence>
<keyword evidence="2" id="KW-1185">Reference proteome</keyword>
<reference evidence="1 2" key="1">
    <citation type="submission" date="2021-01" db="EMBL/GenBank/DDBJ databases">
        <title>Genome Sequencing of Type Strains.</title>
        <authorList>
            <person name="Lemaire J.F."/>
            <person name="Inderbitzin P."/>
            <person name="Collins S.B."/>
            <person name="Wespe N."/>
            <person name="Knight-Connoni V."/>
        </authorList>
    </citation>
    <scope>NUCLEOTIDE SEQUENCE [LARGE SCALE GENOMIC DNA]</scope>
    <source>
        <strain evidence="1 2">DSM 23009</strain>
    </source>
</reference>
<dbReference type="EMBL" id="JAFHKR010000039">
    <property type="protein sequence ID" value="MBN3555488.1"/>
    <property type="molecule type" value="Genomic_DNA"/>
</dbReference>
<proteinExistence type="predicted"/>
<dbReference type="RefSeq" id="WP_205726305.1">
    <property type="nucleotide sequence ID" value="NZ_JAFHKR010000039.1"/>
</dbReference>
<accession>A0ABS2ZRK5</accession>
<protein>
    <submittedName>
        <fullName evidence="1">Uncharacterized protein</fullName>
    </submittedName>
</protein>
<gene>
    <name evidence="1" type="ORF">JYA63_14510</name>
</gene>
<dbReference type="Proteomes" id="UP001296923">
    <property type="component" value="Unassembled WGS sequence"/>
</dbReference>
<evidence type="ECO:0000313" key="1">
    <source>
        <dbReference type="EMBL" id="MBN3555488.1"/>
    </source>
</evidence>